<feature type="compositionally biased region" description="Pro residues" evidence="1">
    <location>
        <begin position="111"/>
        <end position="121"/>
    </location>
</feature>
<name>A0A834T5C4_9FABA</name>
<accession>A0A834T5C4</accession>
<protein>
    <submittedName>
        <fullName evidence="2">Uncharacterized protein</fullName>
    </submittedName>
</protein>
<organism evidence="2 3">
    <name type="scientific">Senna tora</name>
    <dbReference type="NCBI Taxonomy" id="362788"/>
    <lineage>
        <taxon>Eukaryota</taxon>
        <taxon>Viridiplantae</taxon>
        <taxon>Streptophyta</taxon>
        <taxon>Embryophyta</taxon>
        <taxon>Tracheophyta</taxon>
        <taxon>Spermatophyta</taxon>
        <taxon>Magnoliopsida</taxon>
        <taxon>eudicotyledons</taxon>
        <taxon>Gunneridae</taxon>
        <taxon>Pentapetalae</taxon>
        <taxon>rosids</taxon>
        <taxon>fabids</taxon>
        <taxon>Fabales</taxon>
        <taxon>Fabaceae</taxon>
        <taxon>Caesalpinioideae</taxon>
        <taxon>Cassia clade</taxon>
        <taxon>Senna</taxon>
    </lineage>
</organism>
<evidence type="ECO:0000256" key="1">
    <source>
        <dbReference type="SAM" id="MobiDB-lite"/>
    </source>
</evidence>
<sequence length="208" mass="22651">MALSYTAPFLELQDSFENSLCITSMRVVAYLFATILVGTSLKLLKNCEALVTMFLELTYLLSLYTAKDHIYGSIWGCGVVVLLLKYFICWCEENREENLPQTVDNSENRHPPPPPSPPRDPLPQSSGVDNGRTGTGVDSSGNRHPPPPPSPPRDPLPQTSGVDSSGNRDPPPPPPPPQPSTSTSTPPPPPENQDTHVINIPESEVELC</sequence>
<feature type="compositionally biased region" description="Pro residues" evidence="1">
    <location>
        <begin position="144"/>
        <end position="155"/>
    </location>
</feature>
<proteinExistence type="predicted"/>
<dbReference type="AlphaFoldDB" id="A0A834T5C4"/>
<dbReference type="Proteomes" id="UP000634136">
    <property type="component" value="Unassembled WGS sequence"/>
</dbReference>
<evidence type="ECO:0000313" key="3">
    <source>
        <dbReference type="Proteomes" id="UP000634136"/>
    </source>
</evidence>
<comment type="caution">
    <text evidence="2">The sequence shown here is derived from an EMBL/GenBank/DDBJ whole genome shotgun (WGS) entry which is preliminary data.</text>
</comment>
<feature type="compositionally biased region" description="Polar residues" evidence="1">
    <location>
        <begin position="158"/>
        <end position="167"/>
    </location>
</feature>
<keyword evidence="3" id="KW-1185">Reference proteome</keyword>
<feature type="region of interest" description="Disordered" evidence="1">
    <location>
        <begin position="101"/>
        <end position="208"/>
    </location>
</feature>
<evidence type="ECO:0000313" key="2">
    <source>
        <dbReference type="EMBL" id="KAF7814426.1"/>
    </source>
</evidence>
<reference evidence="2" key="1">
    <citation type="submission" date="2020-09" db="EMBL/GenBank/DDBJ databases">
        <title>Genome-Enabled Discovery of Anthraquinone Biosynthesis in Senna tora.</title>
        <authorList>
            <person name="Kang S.-H."/>
            <person name="Pandey R.P."/>
            <person name="Lee C.-M."/>
            <person name="Sim J.-S."/>
            <person name="Jeong J.-T."/>
            <person name="Choi B.-S."/>
            <person name="Jung M."/>
            <person name="Ginzburg D."/>
            <person name="Zhao K."/>
            <person name="Won S.Y."/>
            <person name="Oh T.-J."/>
            <person name="Yu Y."/>
            <person name="Kim N.-H."/>
            <person name="Lee O.R."/>
            <person name="Lee T.-H."/>
            <person name="Bashyal P."/>
            <person name="Kim T.-S."/>
            <person name="Lee W.-H."/>
            <person name="Kawkins C."/>
            <person name="Kim C.-K."/>
            <person name="Kim J.S."/>
            <person name="Ahn B.O."/>
            <person name="Rhee S.Y."/>
            <person name="Sohng J.K."/>
        </authorList>
    </citation>
    <scope>NUCLEOTIDE SEQUENCE</scope>
    <source>
        <tissue evidence="2">Leaf</tissue>
    </source>
</reference>
<dbReference type="EMBL" id="JAAIUW010000009">
    <property type="protein sequence ID" value="KAF7814426.1"/>
    <property type="molecule type" value="Genomic_DNA"/>
</dbReference>
<gene>
    <name evidence="2" type="ORF">G2W53_028395</name>
</gene>
<feature type="compositionally biased region" description="Pro residues" evidence="1">
    <location>
        <begin position="169"/>
        <end position="191"/>
    </location>
</feature>